<dbReference type="HOGENOM" id="CLU_2577684_0_0_1"/>
<accession>J3M111</accession>
<organism evidence="1">
    <name type="scientific">Oryza brachyantha</name>
    <name type="common">malo sina</name>
    <dbReference type="NCBI Taxonomy" id="4533"/>
    <lineage>
        <taxon>Eukaryota</taxon>
        <taxon>Viridiplantae</taxon>
        <taxon>Streptophyta</taxon>
        <taxon>Embryophyta</taxon>
        <taxon>Tracheophyta</taxon>
        <taxon>Spermatophyta</taxon>
        <taxon>Magnoliopsida</taxon>
        <taxon>Liliopsida</taxon>
        <taxon>Poales</taxon>
        <taxon>Poaceae</taxon>
        <taxon>BOP clade</taxon>
        <taxon>Oryzoideae</taxon>
        <taxon>Oryzeae</taxon>
        <taxon>Oryzinae</taxon>
        <taxon>Oryza</taxon>
    </lineage>
</organism>
<dbReference type="EnsemblPlants" id="OB04G30860.1">
    <property type="protein sequence ID" value="OB04G30860.1"/>
    <property type="gene ID" value="OB04G30860"/>
</dbReference>
<dbReference type="AlphaFoldDB" id="J3M111"/>
<reference evidence="1" key="2">
    <citation type="submission" date="2013-04" db="UniProtKB">
        <authorList>
            <consortium name="EnsemblPlants"/>
        </authorList>
    </citation>
    <scope>IDENTIFICATION</scope>
</reference>
<dbReference type="Gramene" id="OB04G30860.1">
    <property type="protein sequence ID" value="OB04G30860.1"/>
    <property type="gene ID" value="OB04G30860"/>
</dbReference>
<name>J3M111_ORYBR</name>
<keyword evidence="2" id="KW-1185">Reference proteome</keyword>
<evidence type="ECO:0000313" key="1">
    <source>
        <dbReference type="EnsemblPlants" id="OB04G30860.1"/>
    </source>
</evidence>
<reference evidence="1" key="1">
    <citation type="journal article" date="2013" name="Nat. Commun.">
        <title>Whole-genome sequencing of Oryza brachyantha reveals mechanisms underlying Oryza genome evolution.</title>
        <authorList>
            <person name="Chen J."/>
            <person name="Huang Q."/>
            <person name="Gao D."/>
            <person name="Wang J."/>
            <person name="Lang Y."/>
            <person name="Liu T."/>
            <person name="Li B."/>
            <person name="Bai Z."/>
            <person name="Luis Goicoechea J."/>
            <person name="Liang C."/>
            <person name="Chen C."/>
            <person name="Zhang W."/>
            <person name="Sun S."/>
            <person name="Liao Y."/>
            <person name="Zhang X."/>
            <person name="Yang L."/>
            <person name="Song C."/>
            <person name="Wang M."/>
            <person name="Shi J."/>
            <person name="Liu G."/>
            <person name="Liu J."/>
            <person name="Zhou H."/>
            <person name="Zhou W."/>
            <person name="Yu Q."/>
            <person name="An N."/>
            <person name="Chen Y."/>
            <person name="Cai Q."/>
            <person name="Wang B."/>
            <person name="Liu B."/>
            <person name="Min J."/>
            <person name="Huang Y."/>
            <person name="Wu H."/>
            <person name="Li Z."/>
            <person name="Zhang Y."/>
            <person name="Yin Y."/>
            <person name="Song W."/>
            <person name="Jiang J."/>
            <person name="Jackson S.A."/>
            <person name="Wing R.A."/>
            <person name="Wang J."/>
            <person name="Chen M."/>
        </authorList>
    </citation>
    <scope>NUCLEOTIDE SEQUENCE [LARGE SCALE GENOMIC DNA]</scope>
    <source>
        <strain evidence="1">cv. IRGC 101232</strain>
    </source>
</reference>
<dbReference type="Proteomes" id="UP000006038">
    <property type="component" value="Chromosome 4"/>
</dbReference>
<proteinExistence type="predicted"/>
<evidence type="ECO:0000313" key="2">
    <source>
        <dbReference type="Proteomes" id="UP000006038"/>
    </source>
</evidence>
<protein>
    <submittedName>
        <fullName evidence="1">Uncharacterized protein</fullName>
    </submittedName>
</protein>
<sequence>MGRIHLGLGTCESHTSVTYPYVSDPMSLRISWDNVTEFPPTAVSTETGVASDECFFLFCVRPTRLFFSFYLCDVWVEDWVG</sequence>